<protein>
    <recommendedName>
        <fullName evidence="8">Calpain catalytic domain-containing protein</fullName>
    </recommendedName>
</protein>
<dbReference type="Gene3D" id="3.90.70.10">
    <property type="entry name" value="Cysteine proteinases"/>
    <property type="match status" value="1"/>
</dbReference>
<dbReference type="EMBL" id="CAJPDS010000170">
    <property type="protein sequence ID" value="CAF9940977.1"/>
    <property type="molecule type" value="Genomic_DNA"/>
</dbReference>
<dbReference type="GO" id="GO:0004198">
    <property type="term" value="F:calcium-dependent cysteine-type endopeptidase activity"/>
    <property type="evidence" value="ECO:0007669"/>
    <property type="project" value="InterPro"/>
</dbReference>
<dbReference type="GO" id="GO:0006508">
    <property type="term" value="P:proteolysis"/>
    <property type="evidence" value="ECO:0007669"/>
    <property type="project" value="UniProtKB-KW"/>
</dbReference>
<feature type="compositionally biased region" description="Basic and acidic residues" evidence="7">
    <location>
        <begin position="619"/>
        <end position="630"/>
    </location>
</feature>
<feature type="region of interest" description="Disordered" evidence="7">
    <location>
        <begin position="26"/>
        <end position="51"/>
    </location>
</feature>
<dbReference type="SMART" id="SM00230">
    <property type="entry name" value="CysPc"/>
    <property type="match status" value="1"/>
</dbReference>
<dbReference type="PROSITE" id="PS50203">
    <property type="entry name" value="CALPAIN_CAT"/>
    <property type="match status" value="1"/>
</dbReference>
<feature type="active site" evidence="5 6">
    <location>
        <position position="338"/>
    </location>
</feature>
<feature type="compositionally biased region" description="Basic and acidic residues" evidence="7">
    <location>
        <begin position="720"/>
        <end position="755"/>
    </location>
</feature>
<keyword evidence="3 6" id="KW-0378">Hydrolase</keyword>
<evidence type="ECO:0000313" key="10">
    <source>
        <dbReference type="Proteomes" id="UP000664521"/>
    </source>
</evidence>
<evidence type="ECO:0000256" key="1">
    <source>
        <dbReference type="ARBA" id="ARBA00007623"/>
    </source>
</evidence>
<dbReference type="Proteomes" id="UP000664521">
    <property type="component" value="Unassembled WGS sequence"/>
</dbReference>
<feature type="region of interest" description="Disordered" evidence="7">
    <location>
        <begin position="682"/>
        <end position="903"/>
    </location>
</feature>
<keyword evidence="10" id="KW-1185">Reference proteome</keyword>
<evidence type="ECO:0000313" key="9">
    <source>
        <dbReference type="EMBL" id="CAF9940977.1"/>
    </source>
</evidence>
<dbReference type="OrthoDB" id="424753at2759"/>
<feature type="domain" description="Calpain catalytic" evidence="8">
    <location>
        <begin position="85"/>
        <end position="430"/>
    </location>
</feature>
<feature type="region of interest" description="Disordered" evidence="7">
    <location>
        <begin position="921"/>
        <end position="965"/>
    </location>
</feature>
<dbReference type="PRINTS" id="PR00704">
    <property type="entry name" value="CALPAIN"/>
</dbReference>
<dbReference type="InterPro" id="IPR038765">
    <property type="entry name" value="Papain-like_cys_pep_sf"/>
</dbReference>
<evidence type="ECO:0000259" key="8">
    <source>
        <dbReference type="PROSITE" id="PS50203"/>
    </source>
</evidence>
<proteinExistence type="inferred from homology"/>
<keyword evidence="2 6" id="KW-0645">Protease</keyword>
<gene>
    <name evidence="9" type="ORF">HETSPECPRED_002833</name>
</gene>
<feature type="region of interest" description="Disordered" evidence="7">
    <location>
        <begin position="588"/>
        <end position="662"/>
    </location>
</feature>
<reference evidence="9" key="1">
    <citation type="submission" date="2021-03" db="EMBL/GenBank/DDBJ databases">
        <authorList>
            <person name="Tagirdzhanova G."/>
        </authorList>
    </citation>
    <scope>NUCLEOTIDE SEQUENCE</scope>
</reference>
<feature type="compositionally biased region" description="Acidic residues" evidence="7">
    <location>
        <begin position="855"/>
        <end position="869"/>
    </location>
</feature>
<name>A0A8H3J5C7_9LECA</name>
<dbReference type="PANTHER" id="PTHR10183:SF379">
    <property type="entry name" value="CALPAIN-5"/>
    <property type="match status" value="1"/>
</dbReference>
<dbReference type="AlphaFoldDB" id="A0A8H3J5C7"/>
<organism evidence="9 10">
    <name type="scientific">Heterodermia speciosa</name>
    <dbReference type="NCBI Taxonomy" id="116794"/>
    <lineage>
        <taxon>Eukaryota</taxon>
        <taxon>Fungi</taxon>
        <taxon>Dikarya</taxon>
        <taxon>Ascomycota</taxon>
        <taxon>Pezizomycotina</taxon>
        <taxon>Lecanoromycetes</taxon>
        <taxon>OSLEUM clade</taxon>
        <taxon>Lecanoromycetidae</taxon>
        <taxon>Caliciales</taxon>
        <taxon>Physciaceae</taxon>
        <taxon>Heterodermia</taxon>
    </lineage>
</organism>
<feature type="compositionally biased region" description="Basic and acidic residues" evidence="7">
    <location>
        <begin position="924"/>
        <end position="965"/>
    </location>
</feature>
<dbReference type="InterPro" id="IPR000169">
    <property type="entry name" value="Pept_cys_AS"/>
</dbReference>
<dbReference type="PROSITE" id="PS00139">
    <property type="entry name" value="THIOL_PROTEASE_CYS"/>
    <property type="match status" value="1"/>
</dbReference>
<dbReference type="SUPFAM" id="SSF54001">
    <property type="entry name" value="Cysteine proteinases"/>
    <property type="match status" value="1"/>
</dbReference>
<feature type="compositionally biased region" description="Basic residues" evidence="7">
    <location>
        <begin position="39"/>
        <end position="48"/>
    </location>
</feature>
<comment type="caution">
    <text evidence="9">The sequence shown here is derived from an EMBL/GenBank/DDBJ whole genome shotgun (WGS) entry which is preliminary data.</text>
</comment>
<dbReference type="Pfam" id="PF00648">
    <property type="entry name" value="Peptidase_C2"/>
    <property type="match status" value="2"/>
</dbReference>
<dbReference type="InterPro" id="IPR001300">
    <property type="entry name" value="Peptidase_C2_calpain_cat"/>
</dbReference>
<keyword evidence="4 6" id="KW-0788">Thiol protease</keyword>
<evidence type="ECO:0000256" key="7">
    <source>
        <dbReference type="SAM" id="MobiDB-lite"/>
    </source>
</evidence>
<feature type="compositionally biased region" description="Basic and acidic residues" evidence="7">
    <location>
        <begin position="690"/>
        <end position="706"/>
    </location>
</feature>
<dbReference type="InterPro" id="IPR022684">
    <property type="entry name" value="Calpain_cysteine_protease"/>
</dbReference>
<evidence type="ECO:0000256" key="2">
    <source>
        <dbReference type="ARBA" id="ARBA00022670"/>
    </source>
</evidence>
<sequence>MATVKVPTTPPQQVLDKFWKKFSSKESGRPITTLPGNSKAKRAARKASLKAAAPRSATVSYEQAAAKCKDVVQGIIKDCRRLNQKFKDPDFDIEDDHNENNQWGKIPDSLVSLGEEHDHLTPKAVKRVHDIFDKPRFVAEGMTAIDVRQGSNGDCWWMAAVCNLSNNEDWLNKLCVDRDEDVGVYGFVFYRDGEWIWEVIDDKLYLTRDNFDDAGELKGDWLASERERPDEVYRKIMQTGSNALYFASCRDQNATWLPLLEKAYAKAHGDYGSIEGGWVGEGIEDLTGGVTSDLFTADILHKDKFWTDELMNVNKQFLFGLTQMTGKFEQRKGIISHHTYSIMKVDTLEEMVEKELDGKMEKTLKVTRLVKIKNPWGLKTWEGPWSDGSEEWTPERMITLNHRFKKDGSFWIEYEDMLKHWQHIDRTRIFEKEWIVTQQWTSAPIPYAIQYLDKFFRLSLTRPTSVVIMLCQLDDRYFKGLQGQYGFRLQFCLLRSSDKTHVVQSRPSYYLRRSATVELDLEAGDYDVMVKIQATRYSRRPKPAAIVMHNWVWRPQKLLKVGKNYDLAHAKGGLKENEVERIDQIRTERREKRKAEHKKAFEARRLAHKKNKLRKRRLEAKAKAPKKNDDDGSIAIQITMGAKSLEPKAHPDRGKAGAGMKTVPYDLDGRLLKLTIETSDKAAATQRGTYDPHTKKDKDTVVDKQVGHLPQTEGPEDPAQTEKTKDKLHDEQAEHTRGNEERKETSETKQAEDSTVKPAEASTSDPESSQAPTPASSTPDINADPTAVEAEPPISHSASAEAGTQALSAKISIPNKETPARAAVALDGSPLAEEKELTLDDISDDGLSWCSDIDAPPDSDSESESSDSDSETKKTPEVAEPKKKVSDNNDSGDEDEEDDKTDAWDAVCVFGLRVYAKGAQATIEVDRVKEGEEKERKEEGKEKGKEDGRATVVSKKQEKHTELDL</sequence>
<feature type="compositionally biased region" description="Acidic residues" evidence="7">
    <location>
        <begin position="890"/>
        <end position="900"/>
    </location>
</feature>
<comment type="similarity">
    <text evidence="1">Belongs to the peptidase C2 family.</text>
</comment>
<accession>A0A8H3J5C7</accession>
<feature type="compositionally biased region" description="Basic residues" evidence="7">
    <location>
        <begin position="606"/>
        <end position="618"/>
    </location>
</feature>
<feature type="compositionally biased region" description="Basic and acidic residues" evidence="7">
    <location>
        <begin position="870"/>
        <end position="887"/>
    </location>
</feature>
<evidence type="ECO:0000256" key="3">
    <source>
        <dbReference type="ARBA" id="ARBA00022801"/>
    </source>
</evidence>
<feature type="compositionally biased region" description="Basic and acidic residues" evidence="7">
    <location>
        <begin position="588"/>
        <end position="605"/>
    </location>
</feature>
<evidence type="ECO:0000256" key="4">
    <source>
        <dbReference type="ARBA" id="ARBA00022807"/>
    </source>
</evidence>
<evidence type="ECO:0000256" key="6">
    <source>
        <dbReference type="PROSITE-ProRule" id="PRU00239"/>
    </source>
</evidence>
<feature type="compositionally biased region" description="Low complexity" evidence="7">
    <location>
        <begin position="766"/>
        <end position="779"/>
    </location>
</feature>
<feature type="active site" evidence="5 6">
    <location>
        <position position="155"/>
    </location>
</feature>
<evidence type="ECO:0000256" key="5">
    <source>
        <dbReference type="PIRSR" id="PIRSR622684-1"/>
    </source>
</evidence>
<dbReference type="PANTHER" id="PTHR10183">
    <property type="entry name" value="CALPAIN"/>
    <property type="match status" value="1"/>
</dbReference>
<feature type="active site" evidence="5 6">
    <location>
        <position position="374"/>
    </location>
</feature>
<feature type="compositionally biased region" description="Basic and acidic residues" evidence="7">
    <location>
        <begin position="645"/>
        <end position="655"/>
    </location>
</feature>